<dbReference type="InterPro" id="IPR045584">
    <property type="entry name" value="Pilin-like"/>
</dbReference>
<dbReference type="Gene3D" id="3.30.700.10">
    <property type="entry name" value="Glycoprotein, Type 4 Pilin"/>
    <property type="match status" value="1"/>
</dbReference>
<dbReference type="InterPro" id="IPR012902">
    <property type="entry name" value="N_methyl_site"/>
</dbReference>
<name>A0A3S0IRR2_9GAMM</name>
<evidence type="ECO:0000313" key="3">
    <source>
        <dbReference type="Proteomes" id="UP000267448"/>
    </source>
</evidence>
<keyword evidence="3" id="KW-1185">Reference proteome</keyword>
<dbReference type="Pfam" id="PF07963">
    <property type="entry name" value="N_methyl"/>
    <property type="match status" value="1"/>
</dbReference>
<dbReference type="NCBIfam" id="TIGR02532">
    <property type="entry name" value="IV_pilin_GFxxxE"/>
    <property type="match status" value="1"/>
</dbReference>
<dbReference type="PROSITE" id="PS00409">
    <property type="entry name" value="PROKAR_NTER_METHYL"/>
    <property type="match status" value="1"/>
</dbReference>
<evidence type="ECO:0000256" key="1">
    <source>
        <dbReference type="SAM" id="Phobius"/>
    </source>
</evidence>
<evidence type="ECO:0000313" key="2">
    <source>
        <dbReference type="EMBL" id="RTR40491.1"/>
    </source>
</evidence>
<organism evidence="2 3">
    <name type="scientific">Shewanella canadensis</name>
    <dbReference type="NCBI Taxonomy" id="271096"/>
    <lineage>
        <taxon>Bacteria</taxon>
        <taxon>Pseudomonadati</taxon>
        <taxon>Pseudomonadota</taxon>
        <taxon>Gammaproteobacteria</taxon>
        <taxon>Alteromonadales</taxon>
        <taxon>Shewanellaceae</taxon>
        <taxon>Shewanella</taxon>
    </lineage>
</organism>
<dbReference type="SUPFAM" id="SSF54523">
    <property type="entry name" value="Pili subunits"/>
    <property type="match status" value="1"/>
</dbReference>
<sequence length="166" mass="18172">MNRHSGFTLIELVVVIIILGILAVTAAPKFINLQNDARISTVQGMKAAVASEVLLTHSKALIQGLEQDSEVDVDLGNETVKSVYGYPKAEFSSTWSKLLGGEFGEAGLDDPAEHDWIWRNRTGGSNIGLYFMPRGYSDDNQNCWVRYQQATAVGGDYQLTIETDGC</sequence>
<dbReference type="RefSeq" id="WP_126517778.1">
    <property type="nucleotide sequence ID" value="NZ_RXNU01000001.1"/>
</dbReference>
<keyword evidence="1" id="KW-0812">Transmembrane</keyword>
<comment type="caution">
    <text evidence="2">The sequence shown here is derived from an EMBL/GenBank/DDBJ whole genome shotgun (WGS) entry which is preliminary data.</text>
</comment>
<gene>
    <name evidence="2" type="ORF">EKG38_00785</name>
</gene>
<accession>A0A3S0IRR2</accession>
<dbReference type="Proteomes" id="UP000267448">
    <property type="component" value="Unassembled WGS sequence"/>
</dbReference>
<reference evidence="2 3" key="1">
    <citation type="submission" date="2018-12" db="EMBL/GenBank/DDBJ databases">
        <authorList>
            <person name="Yu L."/>
        </authorList>
    </citation>
    <scope>NUCLEOTIDE SEQUENCE [LARGE SCALE GENOMIC DNA]</scope>
    <source>
        <strain evidence="2 3">HAW-EB2</strain>
    </source>
</reference>
<feature type="transmembrane region" description="Helical" evidence="1">
    <location>
        <begin position="12"/>
        <end position="31"/>
    </location>
</feature>
<protein>
    <submittedName>
        <fullName evidence="2">Type II secretion system protein</fullName>
    </submittedName>
</protein>
<keyword evidence="1" id="KW-1133">Transmembrane helix</keyword>
<keyword evidence="1" id="KW-0472">Membrane</keyword>
<dbReference type="EMBL" id="RXNU01000001">
    <property type="protein sequence ID" value="RTR40491.1"/>
    <property type="molecule type" value="Genomic_DNA"/>
</dbReference>
<proteinExistence type="predicted"/>
<dbReference type="OrthoDB" id="5828185at2"/>
<dbReference type="AlphaFoldDB" id="A0A3S0IRR2"/>